<feature type="region of interest" description="Disordered" evidence="1">
    <location>
        <begin position="1"/>
        <end position="55"/>
    </location>
</feature>
<proteinExistence type="predicted"/>
<feature type="compositionally biased region" description="Low complexity" evidence="1">
    <location>
        <begin position="15"/>
        <end position="37"/>
    </location>
</feature>
<dbReference type="Proteomes" id="UP001599542">
    <property type="component" value="Unassembled WGS sequence"/>
</dbReference>
<name>A0ABW6GWU4_9ACTN</name>
<dbReference type="EMBL" id="JBHYPX010000131">
    <property type="protein sequence ID" value="MFE1357155.1"/>
    <property type="molecule type" value="Genomic_DNA"/>
</dbReference>
<feature type="region of interest" description="Disordered" evidence="1">
    <location>
        <begin position="72"/>
        <end position="102"/>
    </location>
</feature>
<organism evidence="2 3">
    <name type="scientific">Kitasatospora phosalacinea</name>
    <dbReference type="NCBI Taxonomy" id="2065"/>
    <lineage>
        <taxon>Bacteria</taxon>
        <taxon>Bacillati</taxon>
        <taxon>Actinomycetota</taxon>
        <taxon>Actinomycetes</taxon>
        <taxon>Kitasatosporales</taxon>
        <taxon>Streptomycetaceae</taxon>
        <taxon>Kitasatospora</taxon>
    </lineage>
</organism>
<gene>
    <name evidence="2" type="ORF">ACFW6T_34855</name>
</gene>
<protein>
    <submittedName>
        <fullName evidence="2">Uncharacterized protein</fullName>
    </submittedName>
</protein>
<accession>A0ABW6GWU4</accession>
<keyword evidence="3" id="KW-1185">Reference proteome</keyword>
<dbReference type="RefSeq" id="WP_380329992.1">
    <property type="nucleotide sequence ID" value="NZ_JBHYPW010000063.1"/>
</dbReference>
<evidence type="ECO:0000313" key="2">
    <source>
        <dbReference type="EMBL" id="MFE1357155.1"/>
    </source>
</evidence>
<feature type="region of interest" description="Disordered" evidence="1">
    <location>
        <begin position="193"/>
        <end position="214"/>
    </location>
</feature>
<evidence type="ECO:0000256" key="1">
    <source>
        <dbReference type="SAM" id="MobiDB-lite"/>
    </source>
</evidence>
<sequence>MTDDPVNDPATAGHAPDASVPVTTTPTPAVPAARTAADQGTSTTTGIGLGAAPPHPKPVSLVGSYVYSYDLASPGRPSVQSGPGGAGRSIPNMRPSYDAEHPVSATPIYDTLYSEYRRMFRALPGDRSGEEGMKFTGFAVREPQPQPSGQPQQQSFETYAGQAPGAPQFMPAQTTTAQANGQGWVATGYLGAPGGGTAGGRHRSVLSLPPGRDA</sequence>
<evidence type="ECO:0000313" key="3">
    <source>
        <dbReference type="Proteomes" id="UP001599542"/>
    </source>
</evidence>
<comment type="caution">
    <text evidence="2">The sequence shown here is derived from an EMBL/GenBank/DDBJ whole genome shotgun (WGS) entry which is preliminary data.</text>
</comment>
<reference evidence="2 3" key="1">
    <citation type="submission" date="2024-09" db="EMBL/GenBank/DDBJ databases">
        <title>The Natural Products Discovery Center: Release of the First 8490 Sequenced Strains for Exploring Actinobacteria Biosynthetic Diversity.</title>
        <authorList>
            <person name="Kalkreuter E."/>
            <person name="Kautsar S.A."/>
            <person name="Yang D."/>
            <person name="Bader C.D."/>
            <person name="Teijaro C.N."/>
            <person name="Fluegel L."/>
            <person name="Davis C.M."/>
            <person name="Simpson J.R."/>
            <person name="Lauterbach L."/>
            <person name="Steele A.D."/>
            <person name="Gui C."/>
            <person name="Meng S."/>
            <person name="Li G."/>
            <person name="Viehrig K."/>
            <person name="Ye F."/>
            <person name="Su P."/>
            <person name="Kiefer A.F."/>
            <person name="Nichols A."/>
            <person name="Cepeda A.J."/>
            <person name="Yan W."/>
            <person name="Fan B."/>
            <person name="Jiang Y."/>
            <person name="Adhikari A."/>
            <person name="Zheng C.-J."/>
            <person name="Schuster L."/>
            <person name="Cowan T.M."/>
            <person name="Smanski M.J."/>
            <person name="Chevrette M.G."/>
            <person name="De Carvalho L.P.S."/>
            <person name="Shen B."/>
        </authorList>
    </citation>
    <scope>NUCLEOTIDE SEQUENCE [LARGE SCALE GENOMIC DNA]</scope>
    <source>
        <strain evidence="2 3">NPDC058753</strain>
    </source>
</reference>